<keyword evidence="1" id="KW-0812">Transmembrane</keyword>
<keyword evidence="1" id="KW-0472">Membrane</keyword>
<dbReference type="eggNOG" id="COG1687">
    <property type="taxonomic scope" value="Bacteria"/>
</dbReference>
<dbReference type="KEGG" id="rmu:RMDY18_05830"/>
<dbReference type="InterPro" id="IPR008407">
    <property type="entry name" value="Brnchd-chn_aa_trnsp_AzlD"/>
</dbReference>
<keyword evidence="3" id="KW-1185">Reference proteome</keyword>
<feature type="transmembrane region" description="Helical" evidence="1">
    <location>
        <begin position="48"/>
        <end position="69"/>
    </location>
</feature>
<accession>D2NRY9</accession>
<organism evidence="2 3">
    <name type="scientific">Rothia mucilaginosa (strain DY-18)</name>
    <name type="common">Stomatococcus mucilaginosus</name>
    <dbReference type="NCBI Taxonomy" id="680646"/>
    <lineage>
        <taxon>Bacteria</taxon>
        <taxon>Bacillati</taxon>
        <taxon>Actinomycetota</taxon>
        <taxon>Actinomycetes</taxon>
        <taxon>Micrococcales</taxon>
        <taxon>Micrococcaceae</taxon>
        <taxon>Rothia</taxon>
    </lineage>
</organism>
<feature type="transmembrane region" description="Helical" evidence="1">
    <location>
        <begin position="81"/>
        <end position="101"/>
    </location>
</feature>
<evidence type="ECO:0000313" key="2">
    <source>
        <dbReference type="EMBL" id="BAI64415.1"/>
    </source>
</evidence>
<sequence length="152" mass="16532">MGSPYPFLSRMFSRLHPRASFRVLSLFQGSFAEYVQKEINLMNSEVTTGYILAAVFVAAGITFLLRLLPFGLKKALAGSELLDALSHWIPLGAVALLAIYAVAKIDYSSFTTAAPYLAGLVVTVGAHLWRKNMVLSMVAGTVTCVVLANWVF</sequence>
<dbReference type="HOGENOM" id="CLU_144816_0_0_11"/>
<dbReference type="Proteomes" id="UP000001883">
    <property type="component" value="Chromosome"/>
</dbReference>
<feature type="transmembrane region" description="Helical" evidence="1">
    <location>
        <begin position="107"/>
        <end position="126"/>
    </location>
</feature>
<keyword evidence="1" id="KW-1133">Transmembrane helix</keyword>
<reference evidence="2 3" key="3">
    <citation type="journal article" date="2010" name="Sequencing">
        <title>Complete Genome Sequence of Rothia mucilaginosa DY-18: A Clinical Isolate with Dense Meshwork-Like Structures from a Persistent Apical Periodontitis Lesion.</title>
        <authorList>
            <person name="Yamane K."/>
            <person name="Nambu T."/>
            <person name="Yamanaka T."/>
            <person name="Mashimo C."/>
            <person name="Sugimori C."/>
            <person name="Leung K.-P."/>
            <person name="Fukushima H."/>
        </authorList>
    </citation>
    <scope>NUCLEOTIDE SEQUENCE [LARGE SCALE GENOMIC DNA]</scope>
    <source>
        <strain evidence="2 3">DY-18</strain>
    </source>
</reference>
<evidence type="ECO:0000256" key="1">
    <source>
        <dbReference type="SAM" id="Phobius"/>
    </source>
</evidence>
<protein>
    <submittedName>
        <fullName evidence="2">Predicted branched-chain amino acid permease</fullName>
    </submittedName>
</protein>
<feature type="transmembrane region" description="Helical" evidence="1">
    <location>
        <begin position="133"/>
        <end position="151"/>
    </location>
</feature>
<dbReference type="EMBL" id="AP011540">
    <property type="protein sequence ID" value="BAI64415.1"/>
    <property type="molecule type" value="Genomic_DNA"/>
</dbReference>
<proteinExistence type="predicted"/>
<reference evidence="3" key="1">
    <citation type="submission" date="2009-07" db="EMBL/GenBank/DDBJ databases">
        <title>Complete genome sequence of Rothia mucilaginosa DJ.</title>
        <authorList>
            <person name="Yamane K."/>
            <person name="Nambu T."/>
            <person name="Mashimo C."/>
            <person name="Sugimori C."/>
            <person name="Yamanaka T."/>
            <person name="Leung K."/>
            <person name="Fukushima H."/>
        </authorList>
    </citation>
    <scope>NUCLEOTIDE SEQUENCE [LARGE SCALE GENOMIC DNA]</scope>
    <source>
        <strain evidence="3">DY-18</strain>
    </source>
</reference>
<dbReference type="AlphaFoldDB" id="D2NRY9"/>
<evidence type="ECO:0000313" key="3">
    <source>
        <dbReference type="Proteomes" id="UP000001883"/>
    </source>
</evidence>
<reference evidence="2 3" key="2">
    <citation type="journal article" date="2010" name="J Osaka Dent Univ">
        <title>Isolation and identification of Rothia mucilaginosa from persistent apical periodontitis lesions.</title>
        <authorList>
            <person name="Yamane K."/>
            <person name="Yoshida M."/>
            <person name="Fujihira T."/>
            <person name="Baba T."/>
            <person name="Tsuji N."/>
            <person name="Hayashi H."/>
            <person name="Sugimori C."/>
            <person name="Yamanaka T."/>
            <person name="Mashimo C."/>
            <person name="Nambu T."/>
            <person name="Kawai H."/>
            <person name="Fukushima H."/>
        </authorList>
    </citation>
    <scope>NUCLEOTIDE SEQUENCE [LARGE SCALE GENOMIC DNA]</scope>
    <source>
        <strain evidence="2 3">DY-18</strain>
    </source>
</reference>
<dbReference type="STRING" id="680646.RMDY18_05830"/>
<gene>
    <name evidence="2" type="ordered locus">RMDY18_05830</name>
</gene>
<dbReference type="Pfam" id="PF05437">
    <property type="entry name" value="AzlD"/>
    <property type="match status" value="1"/>
</dbReference>
<name>D2NRY9_ROTMD</name>